<dbReference type="Gene3D" id="3.10.450.50">
    <property type="match status" value="1"/>
</dbReference>
<evidence type="ECO:0000313" key="1">
    <source>
        <dbReference type="EMBL" id="MVQ33536.1"/>
    </source>
</evidence>
<keyword evidence="2" id="KW-1185">Reference proteome</keyword>
<dbReference type="Pfam" id="PF02810">
    <property type="entry name" value="SEC-C"/>
    <property type="match status" value="1"/>
</dbReference>
<organism evidence="1 2">
    <name type="scientific">Paenibacillus anseongense</name>
    <dbReference type="NCBI Taxonomy" id="2682845"/>
    <lineage>
        <taxon>Bacteria</taxon>
        <taxon>Bacillati</taxon>
        <taxon>Bacillota</taxon>
        <taxon>Bacilli</taxon>
        <taxon>Bacillales</taxon>
        <taxon>Paenibacillaceae</taxon>
        <taxon>Paenibacillus</taxon>
    </lineage>
</organism>
<evidence type="ECO:0008006" key="3">
    <source>
        <dbReference type="Google" id="ProtNLM"/>
    </source>
</evidence>
<protein>
    <recommendedName>
        <fullName evidence="3">Zinc chelation protein SecC</fullName>
    </recommendedName>
</protein>
<gene>
    <name evidence="1" type="ORF">GON05_02630</name>
</gene>
<proteinExistence type="predicted"/>
<dbReference type="SUPFAM" id="SSF103642">
    <property type="entry name" value="Sec-C motif"/>
    <property type="match status" value="1"/>
</dbReference>
<sequence length="390" mass="44507">MKKMDKRKSAKKQNEAYVGEEFGPELTIPLSLADCLVRLTKGDLTEIRTNLEIKGVSTLKKQDLAMALVEHIPNALPSLFFKFDDKRYQIMKQIAGRGGVAPSTLIDVDQISYYVERGLLFLGRHNGKPVIAMPKEVRESFQKLDYKYFREKFQRNAEWIKLTNGLLYYYGHLSIEELHNLVESYTGTEVYWQEYSAVIEDSLVFYMQISPDSRGYHNILLNNPKQVQQEQESRLSVSLYPFTKEQLLAAGEKDFVDRTPAHKAFVDFIRKNYTISFEEADFIVEDCGDHIRNGATPGFLLQSIQQDLEINDLELTRSFMNHIAALNNTTRQWILKGYSPNELSPAKPLAVLQQPPAVADVIDMKTRTKVGRNDPCPCGSGKKFKKCCAG</sequence>
<reference evidence="1 2" key="1">
    <citation type="submission" date="2019-12" db="EMBL/GenBank/DDBJ databases">
        <authorList>
            <person name="Huq M.A."/>
        </authorList>
    </citation>
    <scope>NUCLEOTIDE SEQUENCE [LARGE SCALE GENOMIC DNA]</scope>
    <source>
        <strain evidence="1 2">MAH-34</strain>
    </source>
</reference>
<dbReference type="Proteomes" id="UP000467637">
    <property type="component" value="Unassembled WGS sequence"/>
</dbReference>
<dbReference type="InterPro" id="IPR004027">
    <property type="entry name" value="SEC_C_motif"/>
</dbReference>
<name>A0ABW9U1Y9_9BACL</name>
<dbReference type="PANTHER" id="PTHR33747:SF1">
    <property type="entry name" value="ADENYLATE CYCLASE-ASSOCIATED CAP C-TERMINAL DOMAIN-CONTAINING PROTEIN"/>
    <property type="match status" value="1"/>
</dbReference>
<accession>A0ABW9U1Y9</accession>
<comment type="caution">
    <text evidence="1">The sequence shown here is derived from an EMBL/GenBank/DDBJ whole genome shotgun (WGS) entry which is preliminary data.</text>
</comment>
<dbReference type="PANTHER" id="PTHR33747">
    <property type="entry name" value="UPF0225 PROTEIN SCO1677"/>
    <property type="match status" value="1"/>
</dbReference>
<evidence type="ECO:0000313" key="2">
    <source>
        <dbReference type="Proteomes" id="UP000467637"/>
    </source>
</evidence>
<dbReference type="EMBL" id="WSEM01000004">
    <property type="protein sequence ID" value="MVQ33536.1"/>
    <property type="molecule type" value="Genomic_DNA"/>
</dbReference>